<reference evidence="2" key="2">
    <citation type="submission" date="2015-03" db="UniProtKB">
        <authorList>
            <consortium name="EnsemblPlants"/>
        </authorList>
    </citation>
    <scope>IDENTIFICATION</scope>
</reference>
<feature type="compositionally biased region" description="Basic and acidic residues" evidence="1">
    <location>
        <begin position="97"/>
        <end position="107"/>
    </location>
</feature>
<organism evidence="2">
    <name type="scientific">Oryza barthii</name>
    <dbReference type="NCBI Taxonomy" id="65489"/>
    <lineage>
        <taxon>Eukaryota</taxon>
        <taxon>Viridiplantae</taxon>
        <taxon>Streptophyta</taxon>
        <taxon>Embryophyta</taxon>
        <taxon>Tracheophyta</taxon>
        <taxon>Spermatophyta</taxon>
        <taxon>Magnoliopsida</taxon>
        <taxon>Liliopsida</taxon>
        <taxon>Poales</taxon>
        <taxon>Poaceae</taxon>
        <taxon>BOP clade</taxon>
        <taxon>Oryzoideae</taxon>
        <taxon>Oryzeae</taxon>
        <taxon>Oryzinae</taxon>
        <taxon>Oryza</taxon>
    </lineage>
</organism>
<evidence type="ECO:0008006" key="4">
    <source>
        <dbReference type="Google" id="ProtNLM"/>
    </source>
</evidence>
<dbReference type="PaxDb" id="65489-OBART02G27250.1"/>
<evidence type="ECO:0000256" key="1">
    <source>
        <dbReference type="SAM" id="MobiDB-lite"/>
    </source>
</evidence>
<sequence>MGPTRGGRGGPAADDVAAAAAAAAATREQGRGVGGGEGSKAELVGGIETVDTGGDGTVVTPGSCGGEGSIGLRLTGGGTADETGASGGGEGAVVRGDGLDGDDKVGE</sequence>
<dbReference type="AlphaFoldDB" id="A0A0D3F8P3"/>
<evidence type="ECO:0000313" key="2">
    <source>
        <dbReference type="EnsemblPlants" id="OBART02G27250.1"/>
    </source>
</evidence>
<name>A0A0D3F8P3_9ORYZ</name>
<protein>
    <recommendedName>
        <fullName evidence="4">DUF834 domain-containing protein</fullName>
    </recommendedName>
</protein>
<feature type="compositionally biased region" description="Low complexity" evidence="1">
    <location>
        <begin position="47"/>
        <end position="62"/>
    </location>
</feature>
<proteinExistence type="predicted"/>
<reference evidence="2" key="1">
    <citation type="journal article" date="2009" name="Rice">
        <title>De Novo Next Generation Sequencing of Plant Genomes.</title>
        <authorList>
            <person name="Rounsley S."/>
            <person name="Marri P.R."/>
            <person name="Yu Y."/>
            <person name="He R."/>
            <person name="Sisneros N."/>
            <person name="Goicoechea J.L."/>
            <person name="Lee S.J."/>
            <person name="Angelova A."/>
            <person name="Kudrna D."/>
            <person name="Luo M."/>
            <person name="Affourtit J."/>
            <person name="Desany B."/>
            <person name="Knight J."/>
            <person name="Niazi F."/>
            <person name="Egholm M."/>
            <person name="Wing R.A."/>
        </authorList>
    </citation>
    <scope>NUCLEOTIDE SEQUENCE [LARGE SCALE GENOMIC DNA]</scope>
    <source>
        <strain evidence="2">cv. IRGC 105608</strain>
    </source>
</reference>
<evidence type="ECO:0000313" key="3">
    <source>
        <dbReference type="Proteomes" id="UP000026960"/>
    </source>
</evidence>
<feature type="compositionally biased region" description="Gly residues" evidence="1">
    <location>
        <begin position="63"/>
        <end position="91"/>
    </location>
</feature>
<accession>A0A0D3F8P3</accession>
<dbReference type="Gramene" id="OBART02G27250.1">
    <property type="protein sequence ID" value="OBART02G27250.1"/>
    <property type="gene ID" value="OBART02G27250"/>
</dbReference>
<keyword evidence="3" id="KW-1185">Reference proteome</keyword>
<dbReference type="Proteomes" id="UP000026960">
    <property type="component" value="Chromosome 2"/>
</dbReference>
<feature type="region of interest" description="Disordered" evidence="1">
    <location>
        <begin position="47"/>
        <end position="107"/>
    </location>
</feature>
<dbReference type="HOGENOM" id="CLU_2213941_0_0_1"/>
<dbReference type="EnsemblPlants" id="OBART02G27250.1">
    <property type="protein sequence ID" value="OBART02G27250.1"/>
    <property type="gene ID" value="OBART02G27250"/>
</dbReference>